<keyword evidence="3" id="KW-1185">Reference proteome</keyword>
<comment type="caution">
    <text evidence="2">The sequence shown here is derived from an EMBL/GenBank/DDBJ whole genome shotgun (WGS) entry which is preliminary data.</text>
</comment>
<evidence type="ECO:0008006" key="4">
    <source>
        <dbReference type="Google" id="ProtNLM"/>
    </source>
</evidence>
<dbReference type="Gene3D" id="3.90.190.10">
    <property type="entry name" value="Protein tyrosine phosphatase superfamily"/>
    <property type="match status" value="3"/>
</dbReference>
<dbReference type="SUPFAM" id="SSF52799">
    <property type="entry name" value="(Phosphotyrosine protein) phosphatases II"/>
    <property type="match status" value="3"/>
</dbReference>
<dbReference type="Pfam" id="PF14566">
    <property type="entry name" value="PTPlike_phytase"/>
    <property type="match status" value="3"/>
</dbReference>
<evidence type="ECO:0000256" key="1">
    <source>
        <dbReference type="SAM" id="MobiDB-lite"/>
    </source>
</evidence>
<dbReference type="InterPro" id="IPR050561">
    <property type="entry name" value="PTP"/>
</dbReference>
<dbReference type="CDD" id="cd14496">
    <property type="entry name" value="PTP_paladin"/>
    <property type="match status" value="1"/>
</dbReference>
<dbReference type="PANTHER" id="PTHR23339">
    <property type="entry name" value="TYROSINE SPECIFIC PROTEIN PHOSPHATASE AND DUAL SPECIFICITY PROTEIN PHOSPHATASE"/>
    <property type="match status" value="1"/>
</dbReference>
<sequence>MSDLSKAVSEATPIRSTSQPPRVARAFSSPARTSLLCNTRPSSMPPRRGLWLSSSNSEDTSMEATSLDLTDLLQRSEPSVVKTRSGSVLSRGFILKTDHYPSGRDLDLELNVHGAPGFRAPRHGNLNVFGAAQPPTHGIRTILSILQCRPNIPNPVHVIWFSTREEPIVYISGHPFVLRDASEPRNRLSLSDRAQNLEAIENRLKNDILQEAMRYGGVVLTHNEVDSDIGEGAILPTWTAVDSGNVKTSRELWGTMKDGGWNVDVSLLTPSSIPISPDRPVEDNYLDAYLRVIRDSHPTKTALMFSCGMGGVRTTFAMVAASLVRRKQIMNEGGPDPYAIKPVSDQIPLSSGPGTNTQTESRILQLLEQANEQQELSKSLLRLTYLLQQCLKDNNTQSALELLMAQPTLLENLRKAYTGNYGVILSLLGCLDNGLQAKRLVDRIIDTADQVTNLREDILTYRLRYSLTSLDEAQGEEFLNKAMRSLERYFFMIAFASFVETSDAYFSQSFSDWLMARTEIWTQIKFLRKQYGSRLNIFAPVNDLSSLSKSSSVTRTLLPGKRNDVAVTGGQILGDEYSDHVVKNRNGIILRESTLLKSDQWLGESRHVEHGVRGAINFRQVPDTDIYALGQPMIAAIDEVVDRVQKAHPTAQKIIWITLREEPIVYINGAPYCLRRENYSLRNMKDYGGISTSRLEILEERLKDDVIAELNSFGGRILLHTETSDGTVMPIWEKVLPENVVVLKDVMASRSDGKDVSLQYIRIPITAAKPPDYADLKELIQVVVRASPSTPIVVNCQLGRGRSTMASIILLLIREWLQLHRPMTPMLPRNNKQSLSMPITLMPGPVKAPNRRSYQVINNLLRVVRKGRAVKSTVDEAIDRCSGVCNLRDAIDDARLRAEEVTDDKQKQIHTSKGLHNLRRYFVLIVFQSYLQSTEPDTMQSFENLETYVKNRPVIRTFEKELLKEGIIALKPLERADTKAGVVDPDEVKNIVVNRSGSILSASTIIKSDFFSNLQKMTLPERIEGAPNFRRVPMSLRPTSSSSGSSSPLEETDFKIEESGKMVCGSGMPTIAGLKRALERVDAGPGGSNMVYWTSLREEPVIYVAGRPHVLRLINRPLENVEATGVTTTMVEGMEQSFKKDIIRELRKGEGRILLHDEVEDRPGVFSIIPIWEVVLEDEIMTPREVFDLVIQHGYRIDYGRVAITDEQAPLPDALAQLLNRVRSGMSQAGDFIFNCQMGRGRTTTGMITACLISSTMNWQNYMNEVVNEDEMPLNMYDTIDGPSEEEVYLAGEYKTILQLVGVLSHGKIAKRLTDRAIDLMQDVQNLRKAIYDYKLKVDASEKGSVKEQKLRSITVNYLYRYATLIVFANYLIEMREPRNGPEATFPEWLHEHREIIKLLRRRSLD</sequence>
<dbReference type="EMBL" id="NHYD01001903">
    <property type="protein sequence ID" value="PPQ89323.1"/>
    <property type="molecule type" value="Genomic_DNA"/>
</dbReference>
<protein>
    <recommendedName>
        <fullName evidence="4">Tyrosine specific protein phosphatases domain-containing protein</fullName>
    </recommendedName>
</protein>
<dbReference type="InParanoid" id="A0A409XEX2"/>
<gene>
    <name evidence="2" type="ORF">CVT25_003160</name>
</gene>
<dbReference type="InterPro" id="IPR029021">
    <property type="entry name" value="Prot-tyrosine_phosphatase-like"/>
</dbReference>
<proteinExistence type="predicted"/>
<feature type="region of interest" description="Disordered" evidence="1">
    <location>
        <begin position="1"/>
        <end position="30"/>
    </location>
</feature>
<organism evidence="2 3">
    <name type="scientific">Psilocybe cyanescens</name>
    <dbReference type="NCBI Taxonomy" id="93625"/>
    <lineage>
        <taxon>Eukaryota</taxon>
        <taxon>Fungi</taxon>
        <taxon>Dikarya</taxon>
        <taxon>Basidiomycota</taxon>
        <taxon>Agaricomycotina</taxon>
        <taxon>Agaricomycetes</taxon>
        <taxon>Agaricomycetidae</taxon>
        <taxon>Agaricales</taxon>
        <taxon>Agaricineae</taxon>
        <taxon>Strophariaceae</taxon>
        <taxon>Psilocybe</taxon>
    </lineage>
</organism>
<dbReference type="SMART" id="SM01301">
    <property type="entry name" value="PTPlike_phytase"/>
    <property type="match status" value="3"/>
</dbReference>
<evidence type="ECO:0000313" key="2">
    <source>
        <dbReference type="EMBL" id="PPQ89323.1"/>
    </source>
</evidence>
<dbReference type="OrthoDB" id="66369at2759"/>
<dbReference type="Proteomes" id="UP000283269">
    <property type="component" value="Unassembled WGS sequence"/>
</dbReference>
<reference evidence="2 3" key="1">
    <citation type="journal article" date="2018" name="Evol. Lett.">
        <title>Horizontal gene cluster transfer increased hallucinogenic mushroom diversity.</title>
        <authorList>
            <person name="Reynolds H.T."/>
            <person name="Vijayakumar V."/>
            <person name="Gluck-Thaler E."/>
            <person name="Korotkin H.B."/>
            <person name="Matheny P.B."/>
            <person name="Slot J.C."/>
        </authorList>
    </citation>
    <scope>NUCLEOTIDE SEQUENCE [LARGE SCALE GENOMIC DNA]</scope>
    <source>
        <strain evidence="2 3">2631</strain>
    </source>
</reference>
<name>A0A409XEX2_PSICY</name>
<evidence type="ECO:0000313" key="3">
    <source>
        <dbReference type="Proteomes" id="UP000283269"/>
    </source>
</evidence>
<accession>A0A409XEX2</accession>